<dbReference type="InterPro" id="IPR013785">
    <property type="entry name" value="Aldolase_TIM"/>
</dbReference>
<evidence type="ECO:0000256" key="6">
    <source>
        <dbReference type="ARBA" id="ARBA00023002"/>
    </source>
</evidence>
<evidence type="ECO:0000256" key="13">
    <source>
        <dbReference type="PROSITE-ProRule" id="PRU00703"/>
    </source>
</evidence>
<dbReference type="GO" id="GO:0003938">
    <property type="term" value="F:IMP dehydrogenase activity"/>
    <property type="evidence" value="ECO:0007669"/>
    <property type="project" value="UniProtKB-UniRule"/>
</dbReference>
<feature type="binding site" evidence="8">
    <location>
        <position position="475"/>
    </location>
    <ligand>
        <name>K(+)</name>
        <dbReference type="ChEBI" id="CHEBI:29103"/>
        <note>ligand shared between two tetrameric partners</note>
    </ligand>
</feature>
<dbReference type="Proteomes" id="UP000009231">
    <property type="component" value="Chromosome"/>
</dbReference>
<dbReference type="GO" id="GO:0000166">
    <property type="term" value="F:nucleotide binding"/>
    <property type="evidence" value="ECO:0007669"/>
    <property type="project" value="UniProtKB-UniRule"/>
</dbReference>
<feature type="binding site" evidence="8">
    <location>
        <position position="476"/>
    </location>
    <ligand>
        <name>K(+)</name>
        <dbReference type="ChEBI" id="CHEBI:29103"/>
        <note>ligand shared between two tetrameric partners</note>
    </ligand>
</feature>
<dbReference type="GeneID" id="10668769"/>
<evidence type="ECO:0000256" key="3">
    <source>
        <dbReference type="ARBA" id="ARBA00022723"/>
    </source>
</evidence>
<dbReference type="InterPro" id="IPR001093">
    <property type="entry name" value="IMP_DH_GMPRt"/>
</dbReference>
<evidence type="ECO:0000256" key="12">
    <source>
        <dbReference type="PIRSR" id="PIRSR000130-4"/>
    </source>
</evidence>
<protein>
    <recommendedName>
        <fullName evidence="8">Inosine-5'-monophosphate dehydrogenase</fullName>
        <shortName evidence="8">IMP dehydrogenase</shortName>
        <shortName evidence="8">IMPD</shortName>
        <shortName evidence="8">IMPDH</shortName>
        <ecNumber evidence="8">1.1.1.205</ecNumber>
    </recommendedName>
</protein>
<evidence type="ECO:0000256" key="2">
    <source>
        <dbReference type="ARBA" id="ARBA00011881"/>
    </source>
</evidence>
<comment type="activity regulation">
    <text evidence="8">Mycophenolic acid (MPA) is a non-competitive inhibitor that prevents formation of the closed enzyme conformation by binding to the same site as the amobile flap. In contrast, mizoribine monophosphate (MZP) is a competitive inhibitor that induces the closed conformation. MPA is a potent inhibitor of mammalian IMPDHs but a poor inhibitor of the bacterial enzymes. MZP is a more potent inhibitor of bacterial IMPDH.</text>
</comment>
<feature type="active site" description="Thioimidate intermediate" evidence="8 9">
    <location>
        <position position="304"/>
    </location>
</feature>
<dbReference type="GO" id="GO:0046872">
    <property type="term" value="F:metal ion binding"/>
    <property type="evidence" value="ECO:0007669"/>
    <property type="project" value="UniProtKB-UniRule"/>
</dbReference>
<dbReference type="NCBIfam" id="TIGR01302">
    <property type="entry name" value="IMP_dehydrog"/>
    <property type="match status" value="1"/>
</dbReference>
<dbReference type="OrthoDB" id="21361at2157"/>
<evidence type="ECO:0000256" key="5">
    <source>
        <dbReference type="ARBA" id="ARBA00022958"/>
    </source>
</evidence>
<dbReference type="STRING" id="868131.MSWAN_1264"/>
<dbReference type="Gene3D" id="3.20.20.70">
    <property type="entry name" value="Aldolase class I"/>
    <property type="match status" value="1"/>
</dbReference>
<comment type="cofactor">
    <cofactor evidence="8">
        <name>K(+)</name>
        <dbReference type="ChEBI" id="CHEBI:29103"/>
    </cofactor>
</comment>
<accession>F6D668</accession>
<dbReference type="AlphaFoldDB" id="F6D668"/>
<dbReference type="EC" id="1.1.1.205" evidence="8"/>
<feature type="binding site" evidence="11">
    <location>
        <begin position="248"/>
        <end position="250"/>
    </location>
    <ligand>
        <name>NAD(+)</name>
        <dbReference type="ChEBI" id="CHEBI:57540"/>
    </ligand>
</feature>
<dbReference type="InterPro" id="IPR005990">
    <property type="entry name" value="IMP_DH"/>
</dbReference>
<dbReference type="Pfam" id="PF00571">
    <property type="entry name" value="CBS"/>
    <property type="match status" value="2"/>
</dbReference>
<evidence type="ECO:0000313" key="17">
    <source>
        <dbReference type="Proteomes" id="UP000009231"/>
    </source>
</evidence>
<dbReference type="RefSeq" id="WP_013825782.1">
    <property type="nucleotide sequence ID" value="NC_015574.1"/>
</dbReference>
<keyword evidence="8" id="KW-0658">Purine biosynthesis</keyword>
<dbReference type="Pfam" id="PF00478">
    <property type="entry name" value="IMPDH"/>
    <property type="match status" value="1"/>
</dbReference>
<dbReference type="CDD" id="cd04584">
    <property type="entry name" value="CBS_pair_AcuB_like"/>
    <property type="match status" value="1"/>
</dbReference>
<feature type="binding site" evidence="8 10">
    <location>
        <position position="302"/>
    </location>
    <ligand>
        <name>IMP</name>
        <dbReference type="ChEBI" id="CHEBI:58053"/>
    </ligand>
</feature>
<feature type="binding site" evidence="8 10">
    <location>
        <begin position="337"/>
        <end position="339"/>
    </location>
    <ligand>
        <name>IMP</name>
        <dbReference type="ChEBI" id="CHEBI:58053"/>
    </ligand>
</feature>
<dbReference type="PROSITE" id="PS51371">
    <property type="entry name" value="CBS"/>
    <property type="match status" value="2"/>
</dbReference>
<comment type="pathway">
    <text evidence="8">Purine metabolism; XMP biosynthesis via de novo pathway; XMP from IMP: step 1/1.</text>
</comment>
<dbReference type="UniPathway" id="UPA00601">
    <property type="reaction ID" value="UER00295"/>
</dbReference>
<feature type="binding site" evidence="8 10">
    <location>
        <position position="420"/>
    </location>
    <ligand>
        <name>IMP</name>
        <dbReference type="ChEBI" id="CHEBI:58053"/>
    </ligand>
</feature>
<keyword evidence="5 8" id="KW-0630">Potassium</keyword>
<dbReference type="InterPro" id="IPR000644">
    <property type="entry name" value="CBS_dom"/>
</dbReference>
<keyword evidence="3 8" id="KW-0479">Metal-binding</keyword>
<feature type="domain" description="CBS" evidence="15">
    <location>
        <begin position="97"/>
        <end position="154"/>
    </location>
</feature>
<comment type="subunit">
    <text evidence="2 8">Homotetramer.</text>
</comment>
<dbReference type="HAMAP" id="MF_01964">
    <property type="entry name" value="IMPDH"/>
    <property type="match status" value="1"/>
</dbReference>
<feature type="binding site" evidence="8 11">
    <location>
        <begin position="297"/>
        <end position="299"/>
    </location>
    <ligand>
        <name>NAD(+)</name>
        <dbReference type="ChEBI" id="CHEBI:57540"/>
    </ligand>
</feature>
<evidence type="ECO:0000313" key="16">
    <source>
        <dbReference type="EMBL" id="AEG18281.1"/>
    </source>
</evidence>
<comment type="catalytic activity">
    <reaction evidence="8">
        <text>IMP + NAD(+) + H2O = XMP + NADH + H(+)</text>
        <dbReference type="Rhea" id="RHEA:11708"/>
        <dbReference type="ChEBI" id="CHEBI:15377"/>
        <dbReference type="ChEBI" id="CHEBI:15378"/>
        <dbReference type="ChEBI" id="CHEBI:57464"/>
        <dbReference type="ChEBI" id="CHEBI:57540"/>
        <dbReference type="ChEBI" id="CHEBI:57945"/>
        <dbReference type="ChEBI" id="CHEBI:58053"/>
        <dbReference type="EC" id="1.1.1.205"/>
    </reaction>
</comment>
<dbReference type="GO" id="GO:0006177">
    <property type="term" value="P:GMP biosynthetic process"/>
    <property type="evidence" value="ECO:0007669"/>
    <property type="project" value="UniProtKB-UniRule"/>
</dbReference>
<dbReference type="PIRSF" id="PIRSF000130">
    <property type="entry name" value="IMPDH"/>
    <property type="match status" value="1"/>
</dbReference>
<keyword evidence="7 13" id="KW-0129">CBS domain</keyword>
<evidence type="ECO:0000256" key="10">
    <source>
        <dbReference type="PIRSR" id="PIRSR000130-2"/>
    </source>
</evidence>
<feature type="binding site" description="in other chain" evidence="8 12">
    <location>
        <position position="301"/>
    </location>
    <ligand>
        <name>K(+)</name>
        <dbReference type="ChEBI" id="CHEBI:29103"/>
        <note>ligand shared between two tetrameric partners</note>
    </ligand>
</feature>
<dbReference type="SUPFAM" id="SSF54631">
    <property type="entry name" value="CBS-domain pair"/>
    <property type="match status" value="1"/>
</dbReference>
<dbReference type="PANTHER" id="PTHR11911:SF111">
    <property type="entry name" value="INOSINE-5'-MONOPHOSPHATE DEHYDROGENASE"/>
    <property type="match status" value="1"/>
</dbReference>
<dbReference type="FunFam" id="3.20.20.70:FF:000003">
    <property type="entry name" value="GMP reductase"/>
    <property type="match status" value="1"/>
</dbReference>
<dbReference type="HOGENOM" id="CLU_022552_2_1_2"/>
<evidence type="ECO:0000256" key="11">
    <source>
        <dbReference type="PIRSR" id="PIRSR000130-3"/>
    </source>
</evidence>
<dbReference type="SUPFAM" id="SSF51412">
    <property type="entry name" value="Inosine monophosphate dehydrogenase (IMPDH)"/>
    <property type="match status" value="1"/>
</dbReference>
<evidence type="ECO:0000256" key="8">
    <source>
        <dbReference type="HAMAP-Rule" id="MF_01964"/>
    </source>
</evidence>
<feature type="binding site" evidence="8 10">
    <location>
        <begin position="360"/>
        <end position="361"/>
    </location>
    <ligand>
        <name>IMP</name>
        <dbReference type="ChEBI" id="CHEBI:58053"/>
    </ligand>
</feature>
<dbReference type="EMBL" id="CP002772">
    <property type="protein sequence ID" value="AEG18281.1"/>
    <property type="molecule type" value="Genomic_DNA"/>
</dbReference>
<proteinExistence type="inferred from homology"/>
<keyword evidence="8" id="KW-0332">GMP biosynthesis</keyword>
<feature type="binding site" description="in other chain" evidence="8 12">
    <location>
        <position position="304"/>
    </location>
    <ligand>
        <name>K(+)</name>
        <dbReference type="ChEBI" id="CHEBI:29103"/>
        <note>ligand shared between two tetrameric partners</note>
    </ligand>
</feature>
<evidence type="ECO:0000256" key="14">
    <source>
        <dbReference type="RuleBase" id="RU003927"/>
    </source>
</evidence>
<dbReference type="SMART" id="SM00116">
    <property type="entry name" value="CBS"/>
    <property type="match status" value="2"/>
</dbReference>
<keyword evidence="6 8" id="KW-0560">Oxidoreductase</keyword>
<comment type="caution">
    <text evidence="8">Lacks conserved residue(s) required for the propagation of feature annotation.</text>
</comment>
<dbReference type="CDD" id="cd00381">
    <property type="entry name" value="IMPDH"/>
    <property type="match status" value="1"/>
</dbReference>
<organism evidence="16 17">
    <name type="scientific">Methanobacterium paludis (strain DSM 25820 / JCM 18151 / SWAN1)</name>
    <dbReference type="NCBI Taxonomy" id="868131"/>
    <lineage>
        <taxon>Archaea</taxon>
        <taxon>Methanobacteriati</taxon>
        <taxon>Methanobacteriota</taxon>
        <taxon>Methanomada group</taxon>
        <taxon>Methanobacteria</taxon>
        <taxon>Methanobacteriales</taxon>
        <taxon>Methanobacteriaceae</taxon>
        <taxon>Methanobacterium</taxon>
    </lineage>
</organism>
<dbReference type="InterPro" id="IPR046342">
    <property type="entry name" value="CBS_dom_sf"/>
</dbReference>
<keyword evidence="4" id="KW-0677">Repeat</keyword>
<reference evidence="16 17" key="1">
    <citation type="journal article" date="2014" name="Int. J. Syst. Evol. Microbiol.">
        <title>Methanobacterium paludis sp. nov. and a novel strain of Methanobacterium lacus isolated from northern peatlands.</title>
        <authorList>
            <person name="Cadillo-Quiroz H."/>
            <person name="Brauer S.L."/>
            <person name="Goodson N."/>
            <person name="Yavitt J.B."/>
            <person name="Zinder S.H."/>
        </authorList>
    </citation>
    <scope>NUCLEOTIDE SEQUENCE [LARGE SCALE GENOMIC DNA]</scope>
    <source>
        <strain evidence="17">DSM 25820 / JCM 18151 / SWAN1</strain>
    </source>
</reference>
<feature type="domain" description="CBS" evidence="15">
    <location>
        <begin position="158"/>
        <end position="213"/>
    </location>
</feature>
<dbReference type="KEGG" id="mew:MSWAN_1264"/>
<comment type="function">
    <text evidence="8">Catalyzes the conversion of inosine 5'-phosphate (IMP) to xanthosine 5'-phosphate (XMP), the first committed and rate-limiting step in the de novo synthesis of guanine nucleotides, and therefore plays an important role in the regulation of cell growth.</text>
</comment>
<gene>
    <name evidence="8" type="primary">guaB</name>
    <name evidence="16" type="ordered locus">MSWAN_1264</name>
</gene>
<sequence>MFSEKLKNAPNGYTFDDFLMVPSVSSVEPKDVVTKTRVSKNHYINIPIVSSPMDTVTEAEMAIALAQEGGLGIIHRNMTISEQIGEINKVKLSGDLTIRDVITISPEESIKEAQNIMDEEEISGLPVVMDGIVIGIISRRDIKPILNSDSQKKVRDIMTEEVVTIEESTTPEEALDVAYENKVERLPVVQKGKIVGIVTMRDILERKKFPNASRDKKGRFLVAAATGPFDLERAIALDEAGADIISIDCAHAHKPEIVEFAKTMKENIDADLLMGNIATKEAAEDLMAAEVDGFKVGIGPGSICTTRIIAGVGVPQLTAISDVADVAKDYDVPVIGDGGLRYSGDVAKAIAVGADAVMLGSLLAGTHESPGDVVIMNGRKFKQYRGMGSLGAMTGGVGAGTDRYFQDVKGPMKHAKLVPEGVEGVVPYKGPVNEVLFQLIGGLKASMGYCGANNIKEMQEKAKFVRITAGGMAESHPHDITITNESPNYPTTRLI</sequence>
<feature type="binding site" evidence="8">
    <location>
        <position position="474"/>
    </location>
    <ligand>
        <name>K(+)</name>
        <dbReference type="ChEBI" id="CHEBI:29103"/>
        <note>ligand shared between two tetrameric partners</note>
    </ligand>
</feature>
<dbReference type="GO" id="GO:0006183">
    <property type="term" value="P:GTP biosynthetic process"/>
    <property type="evidence" value="ECO:0007669"/>
    <property type="project" value="TreeGrafter"/>
</dbReference>
<evidence type="ECO:0000256" key="1">
    <source>
        <dbReference type="ARBA" id="ARBA00005502"/>
    </source>
</evidence>
<evidence type="ECO:0000259" key="15">
    <source>
        <dbReference type="PROSITE" id="PS51371"/>
    </source>
</evidence>
<dbReference type="SMART" id="SM01240">
    <property type="entry name" value="IMPDH"/>
    <property type="match status" value="1"/>
</dbReference>
<evidence type="ECO:0000256" key="4">
    <source>
        <dbReference type="ARBA" id="ARBA00022737"/>
    </source>
</evidence>
<dbReference type="PANTHER" id="PTHR11911">
    <property type="entry name" value="INOSINE-5-MONOPHOSPHATE DEHYDROGENASE RELATED"/>
    <property type="match status" value="1"/>
</dbReference>
<feature type="binding site" evidence="8">
    <location>
        <position position="248"/>
    </location>
    <ligand>
        <name>NAD(+)</name>
        <dbReference type="ChEBI" id="CHEBI:57540"/>
    </ligand>
</feature>
<comment type="similarity">
    <text evidence="1 8 14">Belongs to the IMPDH/GMPR family.</text>
</comment>
<evidence type="ECO:0000256" key="7">
    <source>
        <dbReference type="ARBA" id="ARBA00023122"/>
    </source>
</evidence>
<feature type="binding site" evidence="8 10">
    <location>
        <begin position="384"/>
        <end position="388"/>
    </location>
    <ligand>
        <name>IMP</name>
        <dbReference type="ChEBI" id="CHEBI:58053"/>
    </ligand>
</feature>
<keyword evidence="17" id="KW-1185">Reference proteome</keyword>
<feature type="binding site" description="in other chain" evidence="8 12">
    <location>
        <position position="299"/>
    </location>
    <ligand>
        <name>K(+)</name>
        <dbReference type="ChEBI" id="CHEBI:29103"/>
        <note>ligand shared between two tetrameric partners</note>
    </ligand>
</feature>
<dbReference type="eggNOG" id="arCOG00612">
    <property type="taxonomic scope" value="Archaea"/>
</dbReference>
<feature type="active site" description="Proton acceptor" evidence="8 9">
    <location>
        <position position="403"/>
    </location>
</feature>
<name>F6D668_METPW</name>
<evidence type="ECO:0000256" key="9">
    <source>
        <dbReference type="PIRSR" id="PIRSR000130-1"/>
    </source>
</evidence>
<keyword evidence="8 11" id="KW-0520">NAD</keyword>